<dbReference type="RefSeq" id="WP_328375686.1">
    <property type="nucleotide sequence ID" value="NZ_CP107941.1"/>
</dbReference>
<evidence type="ECO:0000313" key="2">
    <source>
        <dbReference type="Proteomes" id="UP001346877"/>
    </source>
</evidence>
<sequence length="156" mass="16849">MIPVLVGVAGALAGTVIGALLTQLLQRRNTASAKVHDARLDAYRTFAAVTMNYRSALMDRWLLEHEGRAGAEAEHVYTLRSAVWAAYFQVVLVAGDREIAARAERAREATHAVKRAASLDELKASDVASREAVGRFADLARHDVSAVRGGRGNSRP</sequence>
<name>A0ABZ1PMS0_9ACTN</name>
<accession>A0ABZ1PMS0</accession>
<dbReference type="EMBL" id="CP107941">
    <property type="protein sequence ID" value="WUI85428.1"/>
    <property type="molecule type" value="Genomic_DNA"/>
</dbReference>
<dbReference type="Proteomes" id="UP001346877">
    <property type="component" value="Chromosome"/>
</dbReference>
<keyword evidence="2" id="KW-1185">Reference proteome</keyword>
<proteinExistence type="predicted"/>
<protein>
    <recommendedName>
        <fullName evidence="3">Proline dehydrogenase</fullName>
    </recommendedName>
</protein>
<evidence type="ECO:0008006" key="3">
    <source>
        <dbReference type="Google" id="ProtNLM"/>
    </source>
</evidence>
<gene>
    <name evidence="1" type="ORF">OG375_14300</name>
</gene>
<reference evidence="1 2" key="1">
    <citation type="submission" date="2022-10" db="EMBL/GenBank/DDBJ databases">
        <title>The complete genomes of actinobacterial strains from the NBC collection.</title>
        <authorList>
            <person name="Joergensen T.S."/>
            <person name="Alvarez Arevalo M."/>
            <person name="Sterndorff E.B."/>
            <person name="Faurdal D."/>
            <person name="Vuksanovic O."/>
            <person name="Mourched A.-S."/>
            <person name="Charusanti P."/>
            <person name="Shaw S."/>
            <person name="Blin K."/>
            <person name="Weber T."/>
        </authorList>
    </citation>
    <scope>NUCLEOTIDE SEQUENCE [LARGE SCALE GENOMIC DNA]</scope>
    <source>
        <strain evidence="1 2">NBC_00396</strain>
    </source>
</reference>
<evidence type="ECO:0000313" key="1">
    <source>
        <dbReference type="EMBL" id="WUI85428.1"/>
    </source>
</evidence>
<organism evidence="1 2">
    <name type="scientific">Micromonospora zamorensis</name>
    <dbReference type="NCBI Taxonomy" id="709883"/>
    <lineage>
        <taxon>Bacteria</taxon>
        <taxon>Bacillati</taxon>
        <taxon>Actinomycetota</taxon>
        <taxon>Actinomycetes</taxon>
        <taxon>Micromonosporales</taxon>
        <taxon>Micromonosporaceae</taxon>
        <taxon>Micromonospora</taxon>
    </lineage>
</organism>